<evidence type="ECO:0000313" key="5">
    <source>
        <dbReference type="Proteomes" id="UP000198635"/>
    </source>
</evidence>
<organism evidence="4 5">
    <name type="scientific">Desulfomicrobium apsheronum</name>
    <dbReference type="NCBI Taxonomy" id="52560"/>
    <lineage>
        <taxon>Bacteria</taxon>
        <taxon>Pseudomonadati</taxon>
        <taxon>Thermodesulfobacteriota</taxon>
        <taxon>Desulfovibrionia</taxon>
        <taxon>Desulfovibrionales</taxon>
        <taxon>Desulfomicrobiaceae</taxon>
        <taxon>Desulfomicrobium</taxon>
    </lineage>
</organism>
<dbReference type="InterPro" id="IPR012677">
    <property type="entry name" value="Nucleotide-bd_a/b_plait_sf"/>
</dbReference>
<feature type="region of interest" description="Disordered" evidence="2">
    <location>
        <begin position="64"/>
        <end position="91"/>
    </location>
</feature>
<dbReference type="PROSITE" id="PS50102">
    <property type="entry name" value="RRM"/>
    <property type="match status" value="1"/>
</dbReference>
<dbReference type="Proteomes" id="UP000198635">
    <property type="component" value="Unassembled WGS sequence"/>
</dbReference>
<dbReference type="SMART" id="SM00360">
    <property type="entry name" value="RRM"/>
    <property type="match status" value="1"/>
</dbReference>
<feature type="compositionally biased region" description="Basic and acidic residues" evidence="2">
    <location>
        <begin position="79"/>
        <end position="91"/>
    </location>
</feature>
<evidence type="ECO:0000313" key="4">
    <source>
        <dbReference type="EMBL" id="SFJ27638.1"/>
    </source>
</evidence>
<dbReference type="PANTHER" id="PTHR15241:SF304">
    <property type="entry name" value="RRM DOMAIN-CONTAINING PROTEIN"/>
    <property type="match status" value="1"/>
</dbReference>
<dbReference type="OrthoDB" id="9798855at2"/>
<dbReference type="InterPro" id="IPR000504">
    <property type="entry name" value="RRM_dom"/>
</dbReference>
<dbReference type="STRING" id="52560.SAMN04488082_102183"/>
<proteinExistence type="predicted"/>
<keyword evidence="1" id="KW-0694">RNA-binding</keyword>
<keyword evidence="5" id="KW-1185">Reference proteome</keyword>
<name>A0A1I3Q1A7_9BACT</name>
<dbReference type="GO" id="GO:0003723">
    <property type="term" value="F:RNA binding"/>
    <property type="evidence" value="ECO:0007669"/>
    <property type="project" value="UniProtKB-KW"/>
</dbReference>
<accession>A0A1I3Q1A7</accession>
<dbReference type="AlphaFoldDB" id="A0A1I3Q1A7"/>
<sequence>MSKNIYVGNLSWSTTDADLHAMFSQYGQVSSAHVIEDRETGRSRGFGFVEMDDEGARKSIQALNGTDCQGRNLKVNEAQPRESRSDSRSRY</sequence>
<evidence type="ECO:0000256" key="2">
    <source>
        <dbReference type="SAM" id="MobiDB-lite"/>
    </source>
</evidence>
<gene>
    <name evidence="4" type="ORF">SAMN04488082_102183</name>
</gene>
<dbReference type="Gene3D" id="3.30.70.330">
    <property type="match status" value="1"/>
</dbReference>
<dbReference type="InterPro" id="IPR048289">
    <property type="entry name" value="RRM2_NsCP33-like"/>
</dbReference>
<dbReference type="EMBL" id="FORX01000002">
    <property type="protein sequence ID" value="SFJ27638.1"/>
    <property type="molecule type" value="Genomic_DNA"/>
</dbReference>
<evidence type="ECO:0000259" key="3">
    <source>
        <dbReference type="PROSITE" id="PS50102"/>
    </source>
</evidence>
<dbReference type="SUPFAM" id="SSF54928">
    <property type="entry name" value="RNA-binding domain, RBD"/>
    <property type="match status" value="1"/>
</dbReference>
<feature type="domain" description="RRM" evidence="3">
    <location>
        <begin position="3"/>
        <end position="80"/>
    </location>
</feature>
<dbReference type="Pfam" id="PF00076">
    <property type="entry name" value="RRM_1"/>
    <property type="match status" value="1"/>
</dbReference>
<reference evidence="5" key="1">
    <citation type="submission" date="2016-10" db="EMBL/GenBank/DDBJ databases">
        <authorList>
            <person name="Varghese N."/>
            <person name="Submissions S."/>
        </authorList>
    </citation>
    <scope>NUCLEOTIDE SEQUENCE [LARGE SCALE GENOMIC DNA]</scope>
    <source>
        <strain evidence="5">DSM 5918</strain>
    </source>
</reference>
<dbReference type="PANTHER" id="PTHR15241">
    <property type="entry name" value="TRANSFORMER-2-RELATED"/>
    <property type="match status" value="1"/>
</dbReference>
<protein>
    <submittedName>
        <fullName evidence="4">RNA recognition motif. (A.k.a. RRM, RBD, or RNP domain)</fullName>
    </submittedName>
</protein>
<dbReference type="CDD" id="cd21608">
    <property type="entry name" value="RRM2_NsCP33_like"/>
    <property type="match status" value="1"/>
</dbReference>
<dbReference type="InterPro" id="IPR035979">
    <property type="entry name" value="RBD_domain_sf"/>
</dbReference>
<dbReference type="RefSeq" id="WP_015774269.1">
    <property type="nucleotide sequence ID" value="NZ_FORX01000002.1"/>
</dbReference>
<evidence type="ECO:0000256" key="1">
    <source>
        <dbReference type="ARBA" id="ARBA00022884"/>
    </source>
</evidence>